<protein>
    <submittedName>
        <fullName evidence="1">Uncharacterized protein</fullName>
    </submittedName>
</protein>
<organism evidence="1 2">
    <name type="scientific">Nonlabens ponticola</name>
    <dbReference type="NCBI Taxonomy" id="2496866"/>
    <lineage>
        <taxon>Bacteria</taxon>
        <taxon>Pseudomonadati</taxon>
        <taxon>Bacteroidota</taxon>
        <taxon>Flavobacteriia</taxon>
        <taxon>Flavobacteriales</taxon>
        <taxon>Flavobacteriaceae</taxon>
        <taxon>Nonlabens</taxon>
    </lineage>
</organism>
<reference evidence="1 2" key="1">
    <citation type="submission" date="2018-12" db="EMBL/GenBank/DDBJ databases">
        <title>Complete genome of Nonlabens sp. MJ115.</title>
        <authorList>
            <person name="Choi H.S."/>
            <person name="Jung J."/>
        </authorList>
    </citation>
    <scope>NUCLEOTIDE SEQUENCE [LARGE SCALE GENOMIC DNA]</scope>
    <source>
        <strain evidence="1 2">MJ115</strain>
    </source>
</reference>
<accession>A0A3S9MV23</accession>
<dbReference type="EMBL" id="CP034549">
    <property type="protein sequence ID" value="AZQ42980.1"/>
    <property type="molecule type" value="Genomic_DNA"/>
</dbReference>
<proteinExistence type="predicted"/>
<gene>
    <name evidence="1" type="ORF">EJ995_01550</name>
</gene>
<dbReference type="Proteomes" id="UP000279600">
    <property type="component" value="Chromosome"/>
</dbReference>
<evidence type="ECO:0000313" key="1">
    <source>
        <dbReference type="EMBL" id="AZQ42980.1"/>
    </source>
</evidence>
<dbReference type="OrthoDB" id="943438at2"/>
<dbReference type="KEGG" id="noj:EJ995_01550"/>
<evidence type="ECO:0000313" key="2">
    <source>
        <dbReference type="Proteomes" id="UP000279600"/>
    </source>
</evidence>
<keyword evidence="2" id="KW-1185">Reference proteome</keyword>
<sequence>MMNYRLSMVVVVVLAFAKAYSQKSSTTNQKVEQESRIALEQMDDAARILIVELGATPSRTKLYEEQDGSKKSYEAKFKVNRKKYSAEFDRNWQLEDVEIKSTRRSIDKKLWRSINSQLDTMARKWRLEKMQLQYLPSSDVRQLKQKISSKQFDNLELIVAFKNNKAVYRKELLFSSRGKLLSQRDIKRRRYDFLLF</sequence>
<dbReference type="RefSeq" id="WP_126444944.1">
    <property type="nucleotide sequence ID" value="NZ_CP034549.1"/>
</dbReference>
<dbReference type="AlphaFoldDB" id="A0A3S9MV23"/>
<name>A0A3S9MV23_9FLAO</name>